<keyword evidence="2" id="KW-0934">Plastid</keyword>
<keyword evidence="1" id="KW-1133">Transmembrane helix</keyword>
<dbReference type="EMBL" id="KU053957">
    <property type="protein sequence ID" value="ANH09718.1"/>
    <property type="molecule type" value="Genomic_DNA"/>
</dbReference>
<dbReference type="SUPFAM" id="SSF103511">
    <property type="entry name" value="Chlorophyll a-b binding protein"/>
    <property type="match status" value="1"/>
</dbReference>
<dbReference type="AlphaFoldDB" id="A0A173G0B7"/>
<organism evidence="2">
    <name type="scientific">Gastroclonium compressum</name>
    <name type="common">Red alga</name>
    <name type="synonym">Coeloseira compressa</name>
    <dbReference type="NCBI Taxonomy" id="1852973"/>
    <lineage>
        <taxon>Eukaryota</taxon>
        <taxon>Rhodophyta</taxon>
        <taxon>Florideophyceae</taxon>
        <taxon>Rhodymeniophycidae</taxon>
        <taxon>Rhodymeniales</taxon>
        <taxon>Champiaceae</taxon>
        <taxon>Coeloseira</taxon>
    </lineage>
</organism>
<protein>
    <submittedName>
        <fullName evidence="2">CAB/ELIP/HLIP superfamily protein</fullName>
    </submittedName>
</protein>
<proteinExistence type="predicted"/>
<evidence type="ECO:0000313" key="2">
    <source>
        <dbReference type="EMBL" id="ANH09718.1"/>
    </source>
</evidence>
<gene>
    <name evidence="2" type="primary">ycf17</name>
</gene>
<reference evidence="2" key="1">
    <citation type="submission" date="2015-11" db="EMBL/GenBank/DDBJ databases">
        <authorList>
            <person name="Zhang Y."/>
            <person name="Guo Z."/>
        </authorList>
    </citation>
    <scope>NUCLEOTIDE SEQUENCE</scope>
</reference>
<name>A0A173G0B7_GASCM</name>
<keyword evidence="1" id="KW-0472">Membrane</keyword>
<evidence type="ECO:0000256" key="1">
    <source>
        <dbReference type="SAM" id="Phobius"/>
    </source>
</evidence>
<reference evidence="2" key="2">
    <citation type="submission" date="2016-06" db="EMBL/GenBank/DDBJ databases">
        <title>Genomic and phylogenetic analysis of Gastroclonium compressum supports its reinstatement to Coeloseira (Champiaceae, Rhodophyta).</title>
        <authorList>
            <person name="Kilpatrick Z."/>
            <person name="Hughey J.R."/>
        </authorList>
    </citation>
    <scope>NUCLEOTIDE SEQUENCE</scope>
</reference>
<accession>A0A173G0B7</accession>
<dbReference type="RefSeq" id="YP_009257635.1">
    <property type="nucleotide sequence ID" value="NC_030338.1"/>
</dbReference>
<feature type="transmembrane region" description="Helical" evidence="1">
    <location>
        <begin position="25"/>
        <end position="48"/>
    </location>
</feature>
<keyword evidence="1" id="KW-0812">Transmembrane</keyword>
<sequence length="51" mass="6038">MEANHFLNEWMCGFSRSAEIWNARLAMLSFIIILLIEYAFHITIIYILGFN</sequence>
<dbReference type="GeneID" id="27983298"/>
<geneLocation type="plastid" evidence="2"/>